<dbReference type="GeneID" id="64594401"/>
<sequence>MSDTAQKSRTRPQNANKHPGLPDLPAKGRQRRTKAQIAEDNRILKESREVQEQAALEGLQRLAAMQKEMEKAEELTVVNKPKPVKPRARPVVKRTAPDKKLLTTGNADESGQDNSGHVQDDSSHVQEEMSEKSKTQKRGKISLKDAINNARDLIAMPGIRSQEPRVEDKKGKLSAKSTNLKFSLAGRVNGWVSDVTPDERSKASSASKSCTTASPFSLAHGPPSTQVTSVSGVNTKSSRQPKVSSNLATTNKPVPEVLVGGFADDTLDDSQERLETIASKTKEKKSFIKITTNMRTDDATMGSKGQSDLNVPMDVEASMPSDIEADFEDDGLTDFEDNDPMDAEDDVENDVEVLEDNFNPNKDAKMSEDSDGGSGLSFHRPNNKKRKVLFHLLSSDEELEAPLTAGVGAVVKKAMRVTSSTSVAVSEAAATTKPPAKKVKTEEVADDDMKPVLVPLPGHWIEKRYKSRSTYRNSDLPPQCQDQRWPKHFLSTLYLWAGSQNDLWQFADTSLVEALQCIFDVIYPDLQYKVTAQGSVFGVATQRLAEWRSNFGSTGLAIMIDFFARNEDTHPKDLSEALMEEFVFLFEDLDYSDKMKAFRSPFMIQLFATAHLHSIVGHAHVTAIKTDVLAAGSGMAGVLALCATSLERAVKCLGAGAIDIDVDILDMRPAQLKRKLRTPKTLNKWTGNYSTTEHAFSINNWGSVTEAYLASVKKKGDIFLRDMISTAQKLLKKSGSAGLEKYLRLNGDDESEDIDRRAMLW</sequence>
<dbReference type="AlphaFoldDB" id="A0A9P7DCQ1"/>
<feature type="compositionally biased region" description="Basic and acidic residues" evidence="1">
    <location>
        <begin position="118"/>
        <end position="134"/>
    </location>
</feature>
<feature type="region of interest" description="Disordered" evidence="1">
    <location>
        <begin position="1"/>
        <end position="44"/>
    </location>
</feature>
<proteinExistence type="predicted"/>
<organism evidence="2 3">
    <name type="scientific">Suillus plorans</name>
    <dbReference type="NCBI Taxonomy" id="116603"/>
    <lineage>
        <taxon>Eukaryota</taxon>
        <taxon>Fungi</taxon>
        <taxon>Dikarya</taxon>
        <taxon>Basidiomycota</taxon>
        <taxon>Agaricomycotina</taxon>
        <taxon>Agaricomycetes</taxon>
        <taxon>Agaricomycetidae</taxon>
        <taxon>Boletales</taxon>
        <taxon>Suillineae</taxon>
        <taxon>Suillaceae</taxon>
        <taxon>Suillus</taxon>
    </lineage>
</organism>
<feature type="compositionally biased region" description="Polar residues" evidence="1">
    <location>
        <begin position="223"/>
        <end position="252"/>
    </location>
</feature>
<evidence type="ECO:0000313" key="2">
    <source>
        <dbReference type="EMBL" id="KAG1788026.1"/>
    </source>
</evidence>
<feature type="compositionally biased region" description="Acidic residues" evidence="1">
    <location>
        <begin position="325"/>
        <end position="355"/>
    </location>
</feature>
<evidence type="ECO:0000313" key="3">
    <source>
        <dbReference type="Proteomes" id="UP000719766"/>
    </source>
</evidence>
<feature type="region of interest" description="Disordered" evidence="1">
    <location>
        <begin position="325"/>
        <end position="380"/>
    </location>
</feature>
<dbReference type="Proteomes" id="UP000719766">
    <property type="component" value="Unassembled WGS sequence"/>
</dbReference>
<feature type="compositionally biased region" description="Low complexity" evidence="1">
    <location>
        <begin position="203"/>
        <end position="214"/>
    </location>
</feature>
<comment type="caution">
    <text evidence="2">The sequence shown here is derived from an EMBL/GenBank/DDBJ whole genome shotgun (WGS) entry which is preliminary data.</text>
</comment>
<evidence type="ECO:0000256" key="1">
    <source>
        <dbReference type="SAM" id="MobiDB-lite"/>
    </source>
</evidence>
<feature type="compositionally biased region" description="Basic and acidic residues" evidence="1">
    <location>
        <begin position="162"/>
        <end position="171"/>
    </location>
</feature>
<feature type="compositionally biased region" description="Polar residues" evidence="1">
    <location>
        <begin position="1"/>
        <end position="16"/>
    </location>
</feature>
<dbReference type="OrthoDB" id="2661011at2759"/>
<feature type="region of interest" description="Disordered" evidence="1">
    <location>
        <begin position="73"/>
        <end position="175"/>
    </location>
</feature>
<accession>A0A9P7DCQ1</accession>
<protein>
    <submittedName>
        <fullName evidence="2">Uncharacterized protein</fullName>
    </submittedName>
</protein>
<feature type="compositionally biased region" description="Polar residues" evidence="1">
    <location>
        <begin position="103"/>
        <end position="117"/>
    </location>
</feature>
<dbReference type="RefSeq" id="XP_041155312.1">
    <property type="nucleotide sequence ID" value="XM_041300637.1"/>
</dbReference>
<gene>
    <name evidence="2" type="ORF">HD556DRAFT_1312307</name>
</gene>
<reference evidence="2" key="1">
    <citation type="journal article" date="2020" name="New Phytol.">
        <title>Comparative genomics reveals dynamic genome evolution in host specialist ectomycorrhizal fungi.</title>
        <authorList>
            <person name="Lofgren L.A."/>
            <person name="Nguyen N.H."/>
            <person name="Vilgalys R."/>
            <person name="Ruytinx J."/>
            <person name="Liao H.L."/>
            <person name="Branco S."/>
            <person name="Kuo A."/>
            <person name="LaButti K."/>
            <person name="Lipzen A."/>
            <person name="Andreopoulos W."/>
            <person name="Pangilinan J."/>
            <person name="Riley R."/>
            <person name="Hundley H."/>
            <person name="Na H."/>
            <person name="Barry K."/>
            <person name="Grigoriev I.V."/>
            <person name="Stajich J.E."/>
            <person name="Kennedy P.G."/>
        </authorList>
    </citation>
    <scope>NUCLEOTIDE SEQUENCE</scope>
    <source>
        <strain evidence="2">S12</strain>
    </source>
</reference>
<feature type="compositionally biased region" description="Basic residues" evidence="1">
    <location>
        <begin position="82"/>
        <end position="92"/>
    </location>
</feature>
<dbReference type="EMBL" id="JABBWE010000072">
    <property type="protein sequence ID" value="KAG1788026.1"/>
    <property type="molecule type" value="Genomic_DNA"/>
</dbReference>
<feature type="region of interest" description="Disordered" evidence="1">
    <location>
        <begin position="192"/>
        <end position="252"/>
    </location>
</feature>
<keyword evidence="3" id="KW-1185">Reference proteome</keyword>
<name>A0A9P7DCQ1_9AGAM</name>